<proteinExistence type="predicted"/>
<organism evidence="1 2">
    <name type="scientific">Pseudocercospora eumusae</name>
    <dbReference type="NCBI Taxonomy" id="321146"/>
    <lineage>
        <taxon>Eukaryota</taxon>
        <taxon>Fungi</taxon>
        <taxon>Dikarya</taxon>
        <taxon>Ascomycota</taxon>
        <taxon>Pezizomycotina</taxon>
        <taxon>Dothideomycetes</taxon>
        <taxon>Dothideomycetidae</taxon>
        <taxon>Mycosphaerellales</taxon>
        <taxon>Mycosphaerellaceae</taxon>
        <taxon>Pseudocercospora</taxon>
    </lineage>
</organism>
<keyword evidence="2" id="KW-1185">Reference proteome</keyword>
<dbReference type="OrthoDB" id="3649486at2759"/>
<protein>
    <submittedName>
        <fullName evidence="1">Uncharacterized protein</fullName>
    </submittedName>
</protein>
<dbReference type="EMBL" id="LFZN01000026">
    <property type="protein sequence ID" value="KXT03847.1"/>
    <property type="molecule type" value="Genomic_DNA"/>
</dbReference>
<sequence length="170" mass="18795">MASSITIDLSNIGDKVAAAIQESMEKMVNEKVAAATKDTKKTDEEHTIAGLREQILANSTLLFPILLKRSWRDTHSTSEIKRSELSVITCGEGTTIRAHVLYKVNGEGTNFVLLDSDDAPDQAGALRKLLGVSSMLLNKIHARTWFRENTTEHEIVAGGRYYHTKEGKIL</sequence>
<name>A0A139HN65_9PEZI</name>
<evidence type="ECO:0000313" key="2">
    <source>
        <dbReference type="Proteomes" id="UP000070133"/>
    </source>
</evidence>
<dbReference type="Proteomes" id="UP000070133">
    <property type="component" value="Unassembled WGS sequence"/>
</dbReference>
<accession>A0A139HN65</accession>
<gene>
    <name evidence="1" type="ORF">AC578_8967</name>
</gene>
<comment type="caution">
    <text evidence="1">The sequence shown here is derived from an EMBL/GenBank/DDBJ whole genome shotgun (WGS) entry which is preliminary data.</text>
</comment>
<reference evidence="1 2" key="1">
    <citation type="submission" date="2015-07" db="EMBL/GenBank/DDBJ databases">
        <title>Comparative genomics of the Sigatoka disease complex on banana suggests a link between parallel evolutionary changes in Pseudocercospora fijiensis and Pseudocercospora eumusae and increased virulence on the banana host.</title>
        <authorList>
            <person name="Chang T.-C."/>
            <person name="Salvucci A."/>
            <person name="Crous P.W."/>
            <person name="Stergiopoulos I."/>
        </authorList>
    </citation>
    <scope>NUCLEOTIDE SEQUENCE [LARGE SCALE GENOMIC DNA]</scope>
    <source>
        <strain evidence="1 2">CBS 114824</strain>
    </source>
</reference>
<dbReference type="AlphaFoldDB" id="A0A139HN65"/>
<evidence type="ECO:0000313" key="1">
    <source>
        <dbReference type="EMBL" id="KXT03847.1"/>
    </source>
</evidence>